<organism evidence="2 3">
    <name type="scientific">Hyaloperonospora arabidopsidis (strain Emoy2)</name>
    <name type="common">Downy mildew agent</name>
    <name type="synonym">Peronospora arabidopsidis</name>
    <dbReference type="NCBI Taxonomy" id="559515"/>
    <lineage>
        <taxon>Eukaryota</taxon>
        <taxon>Sar</taxon>
        <taxon>Stramenopiles</taxon>
        <taxon>Oomycota</taxon>
        <taxon>Peronosporomycetes</taxon>
        <taxon>Peronosporales</taxon>
        <taxon>Peronosporaceae</taxon>
        <taxon>Hyaloperonospora</taxon>
    </lineage>
</organism>
<protein>
    <submittedName>
        <fullName evidence="2">Uncharacterized protein</fullName>
    </submittedName>
</protein>
<sequence length="69" mass="7435">MRIHDLVTTVFVVANIIQIDGAALDLGNVSRLYTSASGADNEPNLHETHVGGSDSDEQADEERFGCCRC</sequence>
<dbReference type="InParanoid" id="M4B4V0"/>
<name>M4B4V0_HYAAE</name>
<dbReference type="EnsemblProtists" id="HpaT801300">
    <property type="protein sequence ID" value="HpaP801300"/>
    <property type="gene ID" value="HpaG801300"/>
</dbReference>
<keyword evidence="3" id="KW-1185">Reference proteome</keyword>
<feature type="region of interest" description="Disordered" evidence="1">
    <location>
        <begin position="36"/>
        <end position="69"/>
    </location>
</feature>
<accession>M4B4V0</accession>
<proteinExistence type="predicted"/>
<evidence type="ECO:0000256" key="1">
    <source>
        <dbReference type="SAM" id="MobiDB-lite"/>
    </source>
</evidence>
<dbReference type="HOGENOM" id="CLU_2781342_0_0_1"/>
<reference evidence="3" key="1">
    <citation type="journal article" date="2010" name="Science">
        <title>Signatures of adaptation to obligate biotrophy in the Hyaloperonospora arabidopsidis genome.</title>
        <authorList>
            <person name="Baxter L."/>
            <person name="Tripathy S."/>
            <person name="Ishaque N."/>
            <person name="Boot N."/>
            <person name="Cabral A."/>
            <person name="Kemen E."/>
            <person name="Thines M."/>
            <person name="Ah-Fong A."/>
            <person name="Anderson R."/>
            <person name="Badejoko W."/>
            <person name="Bittner-Eddy P."/>
            <person name="Boore J.L."/>
            <person name="Chibucos M.C."/>
            <person name="Coates M."/>
            <person name="Dehal P."/>
            <person name="Delehaunty K."/>
            <person name="Dong S."/>
            <person name="Downton P."/>
            <person name="Dumas B."/>
            <person name="Fabro G."/>
            <person name="Fronick C."/>
            <person name="Fuerstenberg S.I."/>
            <person name="Fulton L."/>
            <person name="Gaulin E."/>
            <person name="Govers F."/>
            <person name="Hughes L."/>
            <person name="Humphray S."/>
            <person name="Jiang R.H."/>
            <person name="Judelson H."/>
            <person name="Kamoun S."/>
            <person name="Kyung K."/>
            <person name="Meijer H."/>
            <person name="Minx P."/>
            <person name="Morris P."/>
            <person name="Nelson J."/>
            <person name="Phuntumart V."/>
            <person name="Qutob D."/>
            <person name="Rehmany A."/>
            <person name="Rougon-Cardoso A."/>
            <person name="Ryden P."/>
            <person name="Torto-Alalibo T."/>
            <person name="Studholme D."/>
            <person name="Wang Y."/>
            <person name="Win J."/>
            <person name="Wood J."/>
            <person name="Clifton S.W."/>
            <person name="Rogers J."/>
            <person name="Van den Ackerveken G."/>
            <person name="Jones J.D."/>
            <person name="McDowell J.M."/>
            <person name="Beynon J."/>
            <person name="Tyler B.M."/>
        </authorList>
    </citation>
    <scope>NUCLEOTIDE SEQUENCE [LARGE SCALE GENOMIC DNA]</scope>
    <source>
        <strain evidence="3">Emoy2</strain>
    </source>
</reference>
<dbReference type="VEuPathDB" id="FungiDB:HpaG801300"/>
<dbReference type="Proteomes" id="UP000011713">
    <property type="component" value="Unassembled WGS sequence"/>
</dbReference>
<reference evidence="2" key="2">
    <citation type="submission" date="2015-06" db="UniProtKB">
        <authorList>
            <consortium name="EnsemblProtists"/>
        </authorList>
    </citation>
    <scope>IDENTIFICATION</scope>
    <source>
        <strain evidence="2">Emoy2</strain>
    </source>
</reference>
<evidence type="ECO:0000313" key="2">
    <source>
        <dbReference type="EnsemblProtists" id="HpaP801300"/>
    </source>
</evidence>
<dbReference type="EMBL" id="JH598325">
    <property type="status" value="NOT_ANNOTATED_CDS"/>
    <property type="molecule type" value="Genomic_DNA"/>
</dbReference>
<evidence type="ECO:0000313" key="3">
    <source>
        <dbReference type="Proteomes" id="UP000011713"/>
    </source>
</evidence>
<dbReference type="AlphaFoldDB" id="M4B4V0"/>